<keyword evidence="1" id="KW-0472">Membrane</keyword>
<feature type="transmembrane region" description="Helical" evidence="1">
    <location>
        <begin position="20"/>
        <end position="37"/>
    </location>
</feature>
<name>A0A9D4XFC9_PEA</name>
<keyword evidence="1" id="KW-0812">Transmembrane</keyword>
<proteinExistence type="predicted"/>
<dbReference type="PANTHER" id="PTHR46686:SF4">
    <property type="entry name" value="GLYCOSYLTRANSFERASE FAMILY 4 PROTEIN"/>
    <property type="match status" value="1"/>
</dbReference>
<feature type="non-terminal residue" evidence="3">
    <location>
        <position position="1"/>
    </location>
</feature>
<evidence type="ECO:0000313" key="3">
    <source>
        <dbReference type="EMBL" id="KAI5419282.1"/>
    </source>
</evidence>
<dbReference type="Gramene" id="Psat04G0345100-T1">
    <property type="protein sequence ID" value="KAI5419282.1"/>
    <property type="gene ID" value="KIW84_043451"/>
</dbReference>
<dbReference type="CDD" id="cd03801">
    <property type="entry name" value="GT4_PimA-like"/>
    <property type="match status" value="1"/>
</dbReference>
<keyword evidence="1" id="KW-1133">Transmembrane helix</keyword>
<dbReference type="Pfam" id="PF13439">
    <property type="entry name" value="Glyco_transf_4"/>
    <property type="match status" value="1"/>
</dbReference>
<protein>
    <recommendedName>
        <fullName evidence="2">Glycosyltransferase subfamily 4-like N-terminal domain-containing protein</fullName>
    </recommendedName>
</protein>
<keyword evidence="4" id="KW-1185">Reference proteome</keyword>
<comment type="caution">
    <text evidence="3">The sequence shown here is derived from an EMBL/GenBank/DDBJ whole genome shotgun (WGS) entry which is preliminary data.</text>
</comment>
<feature type="domain" description="Glycosyltransferase subfamily 4-like N-terminal" evidence="2">
    <location>
        <begin position="100"/>
        <end position="275"/>
    </location>
</feature>
<dbReference type="InterPro" id="IPR028098">
    <property type="entry name" value="Glyco_trans_4-like_N"/>
</dbReference>
<dbReference type="Proteomes" id="UP001058974">
    <property type="component" value="Chromosome 4"/>
</dbReference>
<dbReference type="PANTHER" id="PTHR46686">
    <property type="entry name" value="GLYCOSYLTRANSFERASE"/>
    <property type="match status" value="1"/>
</dbReference>
<dbReference type="AlphaFoldDB" id="A0A9D4XFC9"/>
<sequence length="493" mass="55638">LILYSMAKDRSSVFSFQKFCYIVIISSICSIILFLSWTHCCSQCYPSFAYQTTLQNQTQSINLLSYPLAWNNLIFSANLPPKFLKIALFVKKWPQKSHAGGLERHALTLHLALAKRGHELHIFTTSPNPSFANNSINNLNFHFSKPTPAGYLDQSTVWEQFQLQNSTTKPFDIVHTESVGLRYTRSRYVANLAVTWHGIAYETIHSDIIQELLRPPDEPQTNAMKERIVKVVEEIKFFTNYAHHVATSDHAGDILKRVYMIPKERVHIILNGVDQQVFRPDISKGEEFKQRHGVPNSKSLVIGLAGRLVKDKGHPLMFEALKQIIEENNTFLESSMVLVAGDGPWAARYRELGSNVLVLGPLEQTELASFYNAIDIFVNPTLRAQGLDHTLLEAMLSGKPVMATKLASIVGSVIVGNEMGYTFSPTVIDLKKALYESWVSGRGILNKKGQVARERGLQLFTATKMVAAYERLFLCIYSSKHEDNFCEYHPLGN</sequence>
<evidence type="ECO:0000259" key="2">
    <source>
        <dbReference type="Pfam" id="PF13439"/>
    </source>
</evidence>
<dbReference type="SUPFAM" id="SSF53756">
    <property type="entry name" value="UDP-Glycosyltransferase/glycogen phosphorylase"/>
    <property type="match status" value="1"/>
</dbReference>
<organism evidence="3 4">
    <name type="scientific">Pisum sativum</name>
    <name type="common">Garden pea</name>
    <name type="synonym">Lathyrus oleraceus</name>
    <dbReference type="NCBI Taxonomy" id="3888"/>
    <lineage>
        <taxon>Eukaryota</taxon>
        <taxon>Viridiplantae</taxon>
        <taxon>Streptophyta</taxon>
        <taxon>Embryophyta</taxon>
        <taxon>Tracheophyta</taxon>
        <taxon>Spermatophyta</taxon>
        <taxon>Magnoliopsida</taxon>
        <taxon>eudicotyledons</taxon>
        <taxon>Gunneridae</taxon>
        <taxon>Pentapetalae</taxon>
        <taxon>rosids</taxon>
        <taxon>fabids</taxon>
        <taxon>Fabales</taxon>
        <taxon>Fabaceae</taxon>
        <taxon>Papilionoideae</taxon>
        <taxon>50 kb inversion clade</taxon>
        <taxon>NPAAA clade</taxon>
        <taxon>Hologalegina</taxon>
        <taxon>IRL clade</taxon>
        <taxon>Fabeae</taxon>
        <taxon>Lathyrus</taxon>
    </lineage>
</organism>
<dbReference type="Gene3D" id="3.40.50.2000">
    <property type="entry name" value="Glycogen Phosphorylase B"/>
    <property type="match status" value="2"/>
</dbReference>
<evidence type="ECO:0000313" key="4">
    <source>
        <dbReference type="Proteomes" id="UP001058974"/>
    </source>
</evidence>
<dbReference type="Pfam" id="PF13692">
    <property type="entry name" value="Glyco_trans_1_4"/>
    <property type="match status" value="1"/>
</dbReference>
<dbReference type="EMBL" id="JAMSHJ010000004">
    <property type="protein sequence ID" value="KAI5419282.1"/>
    <property type="molecule type" value="Genomic_DNA"/>
</dbReference>
<accession>A0A9D4XFC9</accession>
<reference evidence="3 4" key="1">
    <citation type="journal article" date="2022" name="Nat. Genet.">
        <title>Improved pea reference genome and pan-genome highlight genomic features and evolutionary characteristics.</title>
        <authorList>
            <person name="Yang T."/>
            <person name="Liu R."/>
            <person name="Luo Y."/>
            <person name="Hu S."/>
            <person name="Wang D."/>
            <person name="Wang C."/>
            <person name="Pandey M.K."/>
            <person name="Ge S."/>
            <person name="Xu Q."/>
            <person name="Li N."/>
            <person name="Li G."/>
            <person name="Huang Y."/>
            <person name="Saxena R.K."/>
            <person name="Ji Y."/>
            <person name="Li M."/>
            <person name="Yan X."/>
            <person name="He Y."/>
            <person name="Liu Y."/>
            <person name="Wang X."/>
            <person name="Xiang C."/>
            <person name="Varshney R.K."/>
            <person name="Ding H."/>
            <person name="Gao S."/>
            <person name="Zong X."/>
        </authorList>
    </citation>
    <scope>NUCLEOTIDE SEQUENCE [LARGE SCALE GENOMIC DNA]</scope>
    <source>
        <strain evidence="3 4">cv. Zhongwan 6</strain>
    </source>
</reference>
<evidence type="ECO:0000256" key="1">
    <source>
        <dbReference type="SAM" id="Phobius"/>
    </source>
</evidence>
<gene>
    <name evidence="3" type="ORF">KIW84_043451</name>
</gene>